<proteinExistence type="predicted"/>
<protein>
    <submittedName>
        <fullName evidence="1">Uncharacterized protein</fullName>
    </submittedName>
</protein>
<reference evidence="1" key="1">
    <citation type="submission" date="2006-07" db="EMBL/GenBank/DDBJ databases">
        <title>Complete sequence of Thiomicrospira crunogena XCL-2.</title>
        <authorList>
            <consortium name="US DOE Joint Genome Institute"/>
            <person name="Copeland A."/>
            <person name="Lucas S."/>
            <person name="Lapidus A."/>
            <person name="Barry K."/>
            <person name="Detter J.C."/>
            <person name="Glavina del Rio T."/>
            <person name="Hammon N."/>
            <person name="Israni S."/>
            <person name="Dalin E."/>
            <person name="Tice H."/>
            <person name="Pitluck S."/>
            <person name="Chain P."/>
            <person name="Malfatti S."/>
            <person name="Shin M."/>
            <person name="Vergez L."/>
            <person name="Schmutz J."/>
            <person name="Larimer F."/>
            <person name="Land M."/>
            <person name="Hauser L."/>
            <person name="Kyrpides N."/>
            <person name="Lykidis A."/>
            <person name="Scott K.M."/>
            <person name="Sievert S."/>
            <person name="Kerfeld C."/>
            <person name="Freyermuth S."/>
            <person name="Dobrinski K."/>
            <person name="Boller A."/>
            <person name="Fitzpatrick K."/>
            <person name="Thoma P."/>
            <person name="Moore J."/>
            <person name="Richardson P."/>
        </authorList>
    </citation>
    <scope>NUCLEOTIDE SEQUENCE</scope>
    <source>
        <strain evidence="1">XCL-2</strain>
    </source>
</reference>
<dbReference type="HOGENOM" id="CLU_143365_2_0_6"/>
<dbReference type="AlphaFoldDB" id="Q31GX4"/>
<name>Q31GX4_HYDCU</name>
<dbReference type="KEGG" id="tcx:Tcr_1004"/>
<evidence type="ECO:0000313" key="1">
    <source>
        <dbReference type="EMBL" id="ABB41599.1"/>
    </source>
</evidence>
<sequence length="140" mass="16120">MDFEACTEETSQKVICLKENKSKFIVNNPNQHNLKKTRVDECLIGTSEEKCDWIVSNVEPLNLAYFIELKGCDIKKAISQLANTMRLTNKHYSNYSLQCYIVSTRMPKANTSAQKIKKDFYNKHKVNVDIKNIQQSVTVP</sequence>
<dbReference type="OrthoDB" id="7062894at2"/>
<dbReference type="EMBL" id="CP000109">
    <property type="protein sequence ID" value="ABB41599.1"/>
    <property type="molecule type" value="Genomic_DNA"/>
</dbReference>
<gene>
    <name evidence="1" type="ordered locus">Tcr_1004</name>
</gene>
<organism evidence="1">
    <name type="scientific">Hydrogenovibrio crunogenus (strain DSM 25203 / XCL-2)</name>
    <name type="common">Thiomicrospira crunogena</name>
    <dbReference type="NCBI Taxonomy" id="317025"/>
    <lineage>
        <taxon>Bacteria</taxon>
        <taxon>Pseudomonadati</taxon>
        <taxon>Pseudomonadota</taxon>
        <taxon>Gammaproteobacteria</taxon>
        <taxon>Thiotrichales</taxon>
        <taxon>Piscirickettsiaceae</taxon>
        <taxon>Hydrogenovibrio</taxon>
    </lineage>
</organism>
<accession>Q31GX4</accession>